<evidence type="ECO:0000313" key="3">
    <source>
        <dbReference type="Proteomes" id="UP000439903"/>
    </source>
</evidence>
<name>A0A8H3WVT1_GIGMA</name>
<evidence type="ECO:0000259" key="1">
    <source>
        <dbReference type="PROSITE" id="PS50181"/>
    </source>
</evidence>
<reference evidence="2 3" key="1">
    <citation type="journal article" date="2019" name="Environ. Microbiol.">
        <title>At the nexus of three kingdoms: the genome of the mycorrhizal fungus Gigaspora margarita provides insights into plant, endobacterial and fungal interactions.</title>
        <authorList>
            <person name="Venice F."/>
            <person name="Ghignone S."/>
            <person name="Salvioli di Fossalunga A."/>
            <person name="Amselem J."/>
            <person name="Novero M."/>
            <person name="Xianan X."/>
            <person name="Sedzielewska Toro K."/>
            <person name="Morin E."/>
            <person name="Lipzen A."/>
            <person name="Grigoriev I.V."/>
            <person name="Henrissat B."/>
            <person name="Martin F.M."/>
            <person name="Bonfante P."/>
        </authorList>
    </citation>
    <scope>NUCLEOTIDE SEQUENCE [LARGE SCALE GENOMIC DNA]</scope>
    <source>
        <strain evidence="2 3">BEG34</strain>
    </source>
</reference>
<dbReference type="Proteomes" id="UP000439903">
    <property type="component" value="Unassembled WGS sequence"/>
</dbReference>
<dbReference type="OrthoDB" id="10586940at2759"/>
<dbReference type="EMBL" id="WTPW01003499">
    <property type="protein sequence ID" value="KAF0340959.1"/>
    <property type="molecule type" value="Genomic_DNA"/>
</dbReference>
<keyword evidence="3" id="KW-1185">Reference proteome</keyword>
<organism evidence="2 3">
    <name type="scientific">Gigaspora margarita</name>
    <dbReference type="NCBI Taxonomy" id="4874"/>
    <lineage>
        <taxon>Eukaryota</taxon>
        <taxon>Fungi</taxon>
        <taxon>Fungi incertae sedis</taxon>
        <taxon>Mucoromycota</taxon>
        <taxon>Glomeromycotina</taxon>
        <taxon>Glomeromycetes</taxon>
        <taxon>Diversisporales</taxon>
        <taxon>Gigasporaceae</taxon>
        <taxon>Gigaspora</taxon>
    </lineage>
</organism>
<dbReference type="InterPro" id="IPR036047">
    <property type="entry name" value="F-box-like_dom_sf"/>
</dbReference>
<comment type="caution">
    <text evidence="2">The sequence shown here is derived from an EMBL/GenBank/DDBJ whole genome shotgun (WGS) entry which is preliminary data.</text>
</comment>
<sequence length="262" mass="31187">MKKTKSNVSTIDSEIFSNPFLLTVPLELFIKICKDLTSKDLLSLSLTCKTLHHDLLCDSKLIQEIWCSARLNYIPCRKLPPLRGMSEKAYIKLLIEDKCLFCGRTRCQSKIFWPRGIRCCGPCLKVHAIEHNQLGETYYRTNIIIQLIPFATSNKHQDHQYYFRDQIMELEQEIKNVRLEDYEIWRERNKVADRRKIIEEKLDAMCQEIDENGNVKFHREIINQCKSFNNSLNISRPFTERCWKRLRHNLEVEYDLQIKEND</sequence>
<protein>
    <submittedName>
        <fullName evidence="2">F-box domain contaning protein</fullName>
    </submittedName>
</protein>
<dbReference type="SUPFAM" id="SSF81383">
    <property type="entry name" value="F-box domain"/>
    <property type="match status" value="1"/>
</dbReference>
<dbReference type="PROSITE" id="PS50181">
    <property type="entry name" value="FBOX"/>
    <property type="match status" value="1"/>
</dbReference>
<dbReference type="AlphaFoldDB" id="A0A8H3WVT1"/>
<gene>
    <name evidence="2" type="ORF">F8M41_016268</name>
</gene>
<evidence type="ECO:0000313" key="2">
    <source>
        <dbReference type="EMBL" id="KAF0340959.1"/>
    </source>
</evidence>
<dbReference type="InterPro" id="IPR001810">
    <property type="entry name" value="F-box_dom"/>
</dbReference>
<feature type="domain" description="F-box" evidence="1">
    <location>
        <begin position="18"/>
        <end position="65"/>
    </location>
</feature>
<proteinExistence type="predicted"/>
<accession>A0A8H3WVT1</accession>
<dbReference type="CDD" id="cd09917">
    <property type="entry name" value="F-box_SF"/>
    <property type="match status" value="1"/>
</dbReference>